<dbReference type="GO" id="GO:0055085">
    <property type="term" value="P:transmembrane transport"/>
    <property type="evidence" value="ECO:0007669"/>
    <property type="project" value="InterPro"/>
</dbReference>
<evidence type="ECO:0000256" key="2">
    <source>
        <dbReference type="ARBA" id="ARBA00022729"/>
    </source>
</evidence>
<dbReference type="PANTHER" id="PTHR35841:SF1">
    <property type="entry name" value="PHOSPHONATES-BINDING PERIPLASMIC PROTEIN"/>
    <property type="match status" value="1"/>
</dbReference>
<keyword evidence="2 3" id="KW-0732">Signal</keyword>
<dbReference type="CDD" id="cd01071">
    <property type="entry name" value="PBP2_PhnD_like"/>
    <property type="match status" value="1"/>
</dbReference>
<dbReference type="Proteomes" id="UP000316628">
    <property type="component" value="Unassembled WGS sequence"/>
</dbReference>
<dbReference type="PANTHER" id="PTHR35841">
    <property type="entry name" value="PHOSPHONATES-BINDING PERIPLASMIC PROTEIN"/>
    <property type="match status" value="1"/>
</dbReference>
<evidence type="ECO:0000256" key="3">
    <source>
        <dbReference type="SAM" id="SignalP"/>
    </source>
</evidence>
<dbReference type="AlphaFoldDB" id="A0A543J982"/>
<dbReference type="EMBL" id="VFPP01000001">
    <property type="protein sequence ID" value="TQM79390.1"/>
    <property type="molecule type" value="Genomic_DNA"/>
</dbReference>
<dbReference type="OrthoDB" id="9764656at2"/>
<dbReference type="Gene3D" id="3.40.190.10">
    <property type="entry name" value="Periplasmic binding protein-like II"/>
    <property type="match status" value="2"/>
</dbReference>
<accession>A0A543J982</accession>
<dbReference type="Pfam" id="PF12974">
    <property type="entry name" value="Phosphonate-bd"/>
    <property type="match status" value="1"/>
</dbReference>
<protein>
    <submittedName>
        <fullName evidence="4">Phosphonate transport system substrate-binding protein</fullName>
    </submittedName>
</protein>
<reference evidence="4 5" key="1">
    <citation type="submission" date="2019-06" db="EMBL/GenBank/DDBJ databases">
        <title>Sequencing the genomes of 1000 actinobacteria strains.</title>
        <authorList>
            <person name="Klenk H.-P."/>
        </authorList>
    </citation>
    <scope>NUCLEOTIDE SEQUENCE [LARGE SCALE GENOMIC DNA]</scope>
    <source>
        <strain evidence="4 5">DSM 45456</strain>
    </source>
</reference>
<proteinExistence type="inferred from homology"/>
<evidence type="ECO:0000313" key="4">
    <source>
        <dbReference type="EMBL" id="TQM79390.1"/>
    </source>
</evidence>
<evidence type="ECO:0000313" key="5">
    <source>
        <dbReference type="Proteomes" id="UP000316628"/>
    </source>
</evidence>
<organism evidence="4 5">
    <name type="scientific">Saccharothrix saharensis</name>
    <dbReference type="NCBI Taxonomy" id="571190"/>
    <lineage>
        <taxon>Bacteria</taxon>
        <taxon>Bacillati</taxon>
        <taxon>Actinomycetota</taxon>
        <taxon>Actinomycetes</taxon>
        <taxon>Pseudonocardiales</taxon>
        <taxon>Pseudonocardiaceae</taxon>
        <taxon>Saccharothrix</taxon>
    </lineage>
</organism>
<comment type="similarity">
    <text evidence="1">Belongs to the phosphate/phosphite/phosphonate binding protein family.</text>
</comment>
<sequence length="305" mass="32660">MFSHTTLSRRIAAAAAAAVTALGLTACGESAANNNAATDPETIVFGVIPYENANSMAQLWQPVIDVLERETGKTIDFQVVTDYAALIEGQRAKTVHLAMYGPLSYVLAKDSGVGIVPVASEAYAQGEPSYKSYLVTKVGSGIERLEDLRGKQICFVDPNSTSGYLYPLGALAGKGLKEKVDYSHKYAGGHDASMLAVRDGDCDAGAVRDTLFDKVLPEQGEINPADYEKIWTSEPIVNSPMAMIDTLSPDLQEKIVDAITTEANATALGVDAVAGFWGFMPTTDEFYNPIREICRTTQAEICKTG</sequence>
<feature type="signal peptide" evidence="3">
    <location>
        <begin position="1"/>
        <end position="31"/>
    </location>
</feature>
<dbReference type="GO" id="GO:0043190">
    <property type="term" value="C:ATP-binding cassette (ABC) transporter complex"/>
    <property type="evidence" value="ECO:0007669"/>
    <property type="project" value="InterPro"/>
</dbReference>
<gene>
    <name evidence="4" type="ORF">FHX81_1697</name>
</gene>
<dbReference type="RefSeq" id="WP_141976658.1">
    <property type="nucleotide sequence ID" value="NZ_VFPP01000001.1"/>
</dbReference>
<name>A0A543J982_9PSEU</name>
<dbReference type="SUPFAM" id="SSF53850">
    <property type="entry name" value="Periplasmic binding protein-like II"/>
    <property type="match status" value="1"/>
</dbReference>
<dbReference type="NCBIfam" id="TIGR01098">
    <property type="entry name" value="3A0109s03R"/>
    <property type="match status" value="1"/>
</dbReference>
<comment type="caution">
    <text evidence="4">The sequence shown here is derived from an EMBL/GenBank/DDBJ whole genome shotgun (WGS) entry which is preliminary data.</text>
</comment>
<feature type="chain" id="PRO_5022149162" evidence="3">
    <location>
        <begin position="32"/>
        <end position="305"/>
    </location>
</feature>
<evidence type="ECO:0000256" key="1">
    <source>
        <dbReference type="ARBA" id="ARBA00007162"/>
    </source>
</evidence>
<keyword evidence="5" id="KW-1185">Reference proteome</keyword>
<dbReference type="InterPro" id="IPR005770">
    <property type="entry name" value="PhnD"/>
</dbReference>